<name>A0A177DCF5_ALTAL</name>
<reference evidence="5" key="2">
    <citation type="journal article" date="2019" name="bioRxiv">
        <title>Genomics, evolutionary history and diagnostics of the Alternaria alternata species group including apple and Asian pear pathotypes.</title>
        <authorList>
            <person name="Armitage A.D."/>
            <person name="Cockerton H.M."/>
            <person name="Sreenivasaprasad S."/>
            <person name="Woodhall J.W."/>
            <person name="Lane C.R."/>
            <person name="Harrison R.J."/>
            <person name="Clarkson J.P."/>
        </authorList>
    </citation>
    <scope>NUCLEOTIDE SEQUENCE [LARGE SCALE GENOMIC DNA]</scope>
    <source>
        <strain evidence="5">FERA 1177</strain>
    </source>
</reference>
<reference evidence="3" key="3">
    <citation type="journal article" date="2019" name="J. ISSAAS">
        <title>Genomics, evolutionary history and diagnostics of the Alternaria alternata species group including apple and Asian pear pathotypes.</title>
        <authorList>
            <person name="Armitage A.D."/>
            <person name="Cockerton H.M."/>
            <person name="Sreenivasaprasad S."/>
            <person name="Woodhall J."/>
            <person name="Lane C."/>
            <person name="Harrison R.J."/>
            <person name="Clarkson J.P."/>
        </authorList>
    </citation>
    <scope>NUCLEOTIDE SEQUENCE</scope>
    <source>
        <strain evidence="3">FERA 1177</strain>
    </source>
</reference>
<dbReference type="Proteomes" id="UP000291422">
    <property type="component" value="Unassembled WGS sequence"/>
</dbReference>
<dbReference type="KEGG" id="aalt:CC77DRAFT_1064749"/>
<evidence type="ECO:0000313" key="5">
    <source>
        <dbReference type="Proteomes" id="UP000291422"/>
    </source>
</evidence>
<protein>
    <submittedName>
        <fullName evidence="2">Uncharacterized protein</fullName>
    </submittedName>
</protein>
<dbReference type="EMBL" id="KV441488">
    <property type="protein sequence ID" value="OAG16877.1"/>
    <property type="molecule type" value="Genomic_DNA"/>
</dbReference>
<proteinExistence type="predicted"/>
<feature type="transmembrane region" description="Helical" evidence="1">
    <location>
        <begin position="20"/>
        <end position="42"/>
    </location>
</feature>
<keyword evidence="1" id="KW-1133">Transmembrane helix</keyword>
<dbReference type="RefSeq" id="XP_018382298.1">
    <property type="nucleotide sequence ID" value="XM_018528758.1"/>
</dbReference>
<keyword evidence="1" id="KW-0472">Membrane</keyword>
<sequence>MSSWLKTRTRYFKPRLHAYIYSFLIFMSSYFVSLFSILLAPLSPYSEYNLTNEPIALSNLTPSLLIKSPIMTGRRIRWADYRRPDRITENNLAQVPEGHFNWGQWRHMANPQGMQGYWNERRGQWGWRNGYQWGDARRDWRYR</sequence>
<evidence type="ECO:0000313" key="4">
    <source>
        <dbReference type="Proteomes" id="UP000077248"/>
    </source>
</evidence>
<gene>
    <name evidence="3" type="ORF">AA0117_g4889</name>
    <name evidence="2" type="ORF">CC77DRAFT_1064749</name>
</gene>
<dbReference type="Proteomes" id="UP000077248">
    <property type="component" value="Unassembled WGS sequence"/>
</dbReference>
<evidence type="ECO:0000313" key="2">
    <source>
        <dbReference type="EMBL" id="OAG16877.1"/>
    </source>
</evidence>
<organism evidence="2 4">
    <name type="scientific">Alternaria alternata</name>
    <name type="common">Alternaria rot fungus</name>
    <name type="synonym">Torula alternata</name>
    <dbReference type="NCBI Taxonomy" id="5599"/>
    <lineage>
        <taxon>Eukaryota</taxon>
        <taxon>Fungi</taxon>
        <taxon>Dikarya</taxon>
        <taxon>Ascomycota</taxon>
        <taxon>Pezizomycotina</taxon>
        <taxon>Dothideomycetes</taxon>
        <taxon>Pleosporomycetidae</taxon>
        <taxon>Pleosporales</taxon>
        <taxon>Pleosporineae</taxon>
        <taxon>Pleosporaceae</taxon>
        <taxon>Alternaria</taxon>
        <taxon>Alternaria sect. Alternaria</taxon>
        <taxon>Alternaria alternata complex</taxon>
    </lineage>
</organism>
<dbReference type="GeneID" id="29114352"/>
<evidence type="ECO:0000256" key="1">
    <source>
        <dbReference type="SAM" id="Phobius"/>
    </source>
</evidence>
<keyword evidence="4" id="KW-1185">Reference proteome</keyword>
<accession>A0A177DCF5</accession>
<reference evidence="2 4" key="1">
    <citation type="submission" date="2016-05" db="EMBL/GenBank/DDBJ databases">
        <title>Comparative analysis of secretome profiles of manganese(II)-oxidizing ascomycete fungi.</title>
        <authorList>
            <consortium name="DOE Joint Genome Institute"/>
            <person name="Zeiner C.A."/>
            <person name="Purvine S.O."/>
            <person name="Zink E.M."/>
            <person name="Wu S."/>
            <person name="Pasa-Tolic L."/>
            <person name="Chaput D.L."/>
            <person name="Haridas S."/>
            <person name="Grigoriev I.V."/>
            <person name="Santelli C.M."/>
            <person name="Hansel C.M."/>
        </authorList>
    </citation>
    <scope>NUCLEOTIDE SEQUENCE [LARGE SCALE GENOMIC DNA]</scope>
    <source>
        <strain evidence="2 4">SRC1lrK2f</strain>
    </source>
</reference>
<keyword evidence="1" id="KW-0812">Transmembrane</keyword>
<dbReference type="EMBL" id="PDXD01000009">
    <property type="protein sequence ID" value="RYN77469.1"/>
    <property type="molecule type" value="Genomic_DNA"/>
</dbReference>
<evidence type="ECO:0000313" key="3">
    <source>
        <dbReference type="EMBL" id="RYN77469.1"/>
    </source>
</evidence>
<dbReference type="VEuPathDB" id="FungiDB:CC77DRAFT_1064749"/>
<dbReference type="AlphaFoldDB" id="A0A177DCF5"/>